<accession>A0A135LGH6</accession>
<gene>
    <name evidence="8" type="ORF">PGRI_019610</name>
</gene>
<dbReference type="PANTHER" id="PTHR33048">
    <property type="entry name" value="PTH11-LIKE INTEGRAL MEMBRANE PROTEIN (AFU_ORTHOLOGUE AFUA_5G11245)"/>
    <property type="match status" value="1"/>
</dbReference>
<evidence type="ECO:0000259" key="7">
    <source>
        <dbReference type="Pfam" id="PF20684"/>
    </source>
</evidence>
<feature type="transmembrane region" description="Helical" evidence="6">
    <location>
        <begin position="164"/>
        <end position="182"/>
    </location>
</feature>
<dbReference type="GO" id="GO:0016020">
    <property type="term" value="C:membrane"/>
    <property type="evidence" value="ECO:0007669"/>
    <property type="project" value="UniProtKB-SubCell"/>
</dbReference>
<comment type="similarity">
    <text evidence="5">Belongs to the SAT4 family.</text>
</comment>
<evidence type="ECO:0000256" key="1">
    <source>
        <dbReference type="ARBA" id="ARBA00004141"/>
    </source>
</evidence>
<dbReference type="RefSeq" id="XP_040646627.1">
    <property type="nucleotide sequence ID" value="XM_040789674.1"/>
</dbReference>
<sequence length="364" mass="41272">MTDLHEDFGPALWVVNTIFIILATLAVVARFAARRLRKLSLGADDWIICVALFWDWILYGIFVGCRINGLGKHRATLSQENIAIFSELLYFFQIFYVLGPPSVKLALLFLYRRIFEHSTFLRIIDGTIVLISIWAIVMVFLAIFNCHPISAFWTMQGTCFNFKQFAIGYAIVNIITDFAVWLMPIPRVWKIQLPRPQKIALSLIFALGLFDCAAAMARLLLSMLVLGEYDSTWYYAKGYMWSIIEVSTGIVCTCLPTMRVLLKTAFGGAFSRMFGMSSGKASHPPSSNTPWSRTKEYYNNVGESNAVEVVSYPHHTNNVSELHDTDWDASSQRILVTEEVNIELQPVKQRAPVKVTQSTDLNRV</sequence>
<evidence type="ECO:0000256" key="5">
    <source>
        <dbReference type="ARBA" id="ARBA00038359"/>
    </source>
</evidence>
<keyword evidence="3 6" id="KW-1133">Transmembrane helix</keyword>
<dbReference type="EMBL" id="LHQR01000065">
    <property type="protein sequence ID" value="KXG48091.1"/>
    <property type="molecule type" value="Genomic_DNA"/>
</dbReference>
<dbReference type="AlphaFoldDB" id="A0A135LGH6"/>
<evidence type="ECO:0000256" key="2">
    <source>
        <dbReference type="ARBA" id="ARBA00022692"/>
    </source>
</evidence>
<dbReference type="GeneID" id="63704974"/>
<feature type="transmembrane region" description="Helical" evidence="6">
    <location>
        <begin position="239"/>
        <end position="262"/>
    </location>
</feature>
<feature type="transmembrane region" description="Helical" evidence="6">
    <location>
        <begin position="203"/>
        <end position="227"/>
    </location>
</feature>
<keyword evidence="9" id="KW-1185">Reference proteome</keyword>
<dbReference type="Pfam" id="PF20684">
    <property type="entry name" value="Fung_rhodopsin"/>
    <property type="match status" value="1"/>
</dbReference>
<evidence type="ECO:0000256" key="6">
    <source>
        <dbReference type="SAM" id="Phobius"/>
    </source>
</evidence>
<dbReference type="OrthoDB" id="444631at2759"/>
<keyword evidence="2 6" id="KW-0812">Transmembrane</keyword>
<name>A0A135LGH6_PENPA</name>
<protein>
    <recommendedName>
        <fullName evidence="7">Rhodopsin domain-containing protein</fullName>
    </recommendedName>
</protein>
<feature type="transmembrane region" description="Helical" evidence="6">
    <location>
        <begin position="12"/>
        <end position="33"/>
    </location>
</feature>
<dbReference type="Proteomes" id="UP000070168">
    <property type="component" value="Unassembled WGS sequence"/>
</dbReference>
<feature type="domain" description="Rhodopsin" evidence="7">
    <location>
        <begin position="29"/>
        <end position="263"/>
    </location>
</feature>
<proteinExistence type="inferred from homology"/>
<feature type="transmembrane region" description="Helical" evidence="6">
    <location>
        <begin position="123"/>
        <end position="144"/>
    </location>
</feature>
<dbReference type="PANTHER" id="PTHR33048:SF47">
    <property type="entry name" value="INTEGRAL MEMBRANE PROTEIN-RELATED"/>
    <property type="match status" value="1"/>
</dbReference>
<reference evidence="8 9" key="1">
    <citation type="journal article" date="2016" name="BMC Genomics">
        <title>Genome sequencing and secondary metabolism of the postharvest pathogen Penicillium griseofulvum.</title>
        <authorList>
            <person name="Banani H."/>
            <person name="Marcet-Houben M."/>
            <person name="Ballester A.R."/>
            <person name="Abbruscato P."/>
            <person name="Gonzalez-Candelas L."/>
            <person name="Gabaldon T."/>
            <person name="Spadaro D."/>
        </authorList>
    </citation>
    <scope>NUCLEOTIDE SEQUENCE [LARGE SCALE GENOMIC DNA]</scope>
    <source>
        <strain evidence="8 9">PG3</strain>
    </source>
</reference>
<evidence type="ECO:0000313" key="9">
    <source>
        <dbReference type="Proteomes" id="UP000070168"/>
    </source>
</evidence>
<dbReference type="OMA" id="KGYMWSI"/>
<organism evidence="8 9">
    <name type="scientific">Penicillium patulum</name>
    <name type="common">Penicillium griseofulvum</name>
    <dbReference type="NCBI Taxonomy" id="5078"/>
    <lineage>
        <taxon>Eukaryota</taxon>
        <taxon>Fungi</taxon>
        <taxon>Dikarya</taxon>
        <taxon>Ascomycota</taxon>
        <taxon>Pezizomycotina</taxon>
        <taxon>Eurotiomycetes</taxon>
        <taxon>Eurotiomycetidae</taxon>
        <taxon>Eurotiales</taxon>
        <taxon>Aspergillaceae</taxon>
        <taxon>Penicillium</taxon>
    </lineage>
</organism>
<keyword evidence="4 6" id="KW-0472">Membrane</keyword>
<comment type="caution">
    <text evidence="8">The sequence shown here is derived from an EMBL/GenBank/DDBJ whole genome shotgun (WGS) entry which is preliminary data.</text>
</comment>
<comment type="subcellular location">
    <subcellularLocation>
        <location evidence="1">Membrane</location>
        <topology evidence="1">Multi-pass membrane protein</topology>
    </subcellularLocation>
</comment>
<evidence type="ECO:0000313" key="8">
    <source>
        <dbReference type="EMBL" id="KXG48091.1"/>
    </source>
</evidence>
<dbReference type="InterPro" id="IPR052337">
    <property type="entry name" value="SAT4-like"/>
</dbReference>
<evidence type="ECO:0000256" key="3">
    <source>
        <dbReference type="ARBA" id="ARBA00022989"/>
    </source>
</evidence>
<feature type="transmembrane region" description="Helical" evidence="6">
    <location>
        <begin position="89"/>
        <end position="111"/>
    </location>
</feature>
<evidence type="ECO:0000256" key="4">
    <source>
        <dbReference type="ARBA" id="ARBA00023136"/>
    </source>
</evidence>
<dbReference type="InterPro" id="IPR049326">
    <property type="entry name" value="Rhodopsin_dom_fungi"/>
</dbReference>
<feature type="transmembrane region" description="Helical" evidence="6">
    <location>
        <begin position="45"/>
        <end position="69"/>
    </location>
</feature>